<proteinExistence type="inferred from homology"/>
<protein>
    <submittedName>
        <fullName evidence="7">Integral membrane protein, interacts with FtsH</fullName>
    </submittedName>
</protein>
<dbReference type="PANTHER" id="PTHR23291:SF115">
    <property type="entry name" value="MODULATOR OF FTSH PROTEASE YCCA"/>
    <property type="match status" value="1"/>
</dbReference>
<feature type="transmembrane region" description="Helical" evidence="6">
    <location>
        <begin position="169"/>
        <end position="187"/>
    </location>
</feature>
<dbReference type="STRING" id="339866.GCA_001418255_00811"/>
<keyword evidence="5 6" id="KW-0472">Membrane</keyword>
<dbReference type="CDD" id="cd10433">
    <property type="entry name" value="YccA_like"/>
    <property type="match status" value="1"/>
</dbReference>
<keyword evidence="8" id="KW-1185">Reference proteome</keyword>
<organism evidence="7 8">
    <name type="scientific">Thiomonas bhubaneswarensis</name>
    <dbReference type="NCBI Taxonomy" id="339866"/>
    <lineage>
        <taxon>Bacteria</taxon>
        <taxon>Pseudomonadati</taxon>
        <taxon>Pseudomonadota</taxon>
        <taxon>Betaproteobacteria</taxon>
        <taxon>Burkholderiales</taxon>
        <taxon>Thiomonas</taxon>
    </lineage>
</organism>
<feature type="transmembrane region" description="Helical" evidence="6">
    <location>
        <begin position="82"/>
        <end position="102"/>
    </location>
</feature>
<comment type="subcellular location">
    <subcellularLocation>
        <location evidence="1">Cell membrane</location>
        <topology evidence="1">Multi-pass membrane protein</topology>
    </subcellularLocation>
</comment>
<dbReference type="Proteomes" id="UP000183649">
    <property type="component" value="Unassembled WGS sequence"/>
</dbReference>
<dbReference type="PANTHER" id="PTHR23291">
    <property type="entry name" value="BAX INHIBITOR-RELATED"/>
    <property type="match status" value="1"/>
</dbReference>
<evidence type="ECO:0000313" key="7">
    <source>
        <dbReference type="EMBL" id="CUA94974.1"/>
    </source>
</evidence>
<reference evidence="8" key="1">
    <citation type="submission" date="2015-08" db="EMBL/GenBank/DDBJ databases">
        <authorList>
            <person name="Varghese N."/>
        </authorList>
    </citation>
    <scope>NUCLEOTIDE SEQUENCE [LARGE SCALE GENOMIC DNA]</scope>
    <source>
        <strain evidence="8">DSM 18181</strain>
    </source>
</reference>
<dbReference type="Pfam" id="PF01027">
    <property type="entry name" value="Bax1-I"/>
    <property type="match status" value="1"/>
</dbReference>
<feature type="transmembrane region" description="Helical" evidence="6">
    <location>
        <begin position="199"/>
        <end position="222"/>
    </location>
</feature>
<evidence type="ECO:0000256" key="1">
    <source>
        <dbReference type="ARBA" id="ARBA00004651"/>
    </source>
</evidence>
<evidence type="ECO:0000256" key="4">
    <source>
        <dbReference type="ARBA" id="ARBA00022989"/>
    </source>
</evidence>
<evidence type="ECO:0000256" key="3">
    <source>
        <dbReference type="ARBA" id="ARBA00022692"/>
    </source>
</evidence>
<gene>
    <name evidence="7" type="ORF">Ga0061069_102287</name>
</gene>
<evidence type="ECO:0000256" key="6">
    <source>
        <dbReference type="RuleBase" id="RU004379"/>
    </source>
</evidence>
<evidence type="ECO:0000256" key="5">
    <source>
        <dbReference type="ARBA" id="ARBA00023136"/>
    </source>
</evidence>
<keyword evidence="4 6" id="KW-1133">Transmembrane helix</keyword>
<keyword evidence="3 6" id="KW-0812">Transmembrane</keyword>
<feature type="transmembrane region" description="Helical" evidence="6">
    <location>
        <begin position="142"/>
        <end position="163"/>
    </location>
</feature>
<dbReference type="InterPro" id="IPR006214">
    <property type="entry name" value="Bax_inhibitor_1-related"/>
</dbReference>
<name>A0A0K6HVM9_9BURK</name>
<sequence>MNESNAWGKSAMVYSTGTAADSIPAHRVLRNTYALLALTLTFSAAVAAASAALKLPHPGIILTLVGYFGLLFATYKLSNSAWGLGAVFALTGFMGYTLGPIVNHYLAMQGGSEIVAMAFGGTALIFFGLSAWVLTSKRDFSFMGGFLFAGMIVALLAGLAAVFFQMPALSLTVSAAVVLLMSGMILFETSRIVNGGETNYILATVSLFVSIFNLFTSLLQLLGFMGSDE</sequence>
<feature type="transmembrane region" description="Helical" evidence="6">
    <location>
        <begin position="33"/>
        <end position="53"/>
    </location>
</feature>
<evidence type="ECO:0000256" key="2">
    <source>
        <dbReference type="ARBA" id="ARBA00022475"/>
    </source>
</evidence>
<dbReference type="EMBL" id="CYHF01000002">
    <property type="protein sequence ID" value="CUA94974.1"/>
    <property type="molecule type" value="Genomic_DNA"/>
</dbReference>
<keyword evidence="2" id="KW-1003">Cell membrane</keyword>
<dbReference type="RefSeq" id="WP_211263344.1">
    <property type="nucleotide sequence ID" value="NZ_CYHF01000002.1"/>
</dbReference>
<comment type="similarity">
    <text evidence="6">Belongs to the BI1 family.</text>
</comment>
<feature type="transmembrane region" description="Helical" evidence="6">
    <location>
        <begin position="59"/>
        <end position="75"/>
    </location>
</feature>
<dbReference type="GO" id="GO:0005886">
    <property type="term" value="C:plasma membrane"/>
    <property type="evidence" value="ECO:0007669"/>
    <property type="project" value="UniProtKB-SubCell"/>
</dbReference>
<evidence type="ECO:0000313" key="8">
    <source>
        <dbReference type="Proteomes" id="UP000183649"/>
    </source>
</evidence>
<feature type="transmembrane region" description="Helical" evidence="6">
    <location>
        <begin position="114"/>
        <end position="135"/>
    </location>
</feature>
<accession>A0A0K6HVM9</accession>
<dbReference type="AlphaFoldDB" id="A0A0K6HVM9"/>